<dbReference type="GO" id="GO:0003886">
    <property type="term" value="F:DNA (cytosine-5-)-methyltransferase activity"/>
    <property type="evidence" value="ECO:0007669"/>
    <property type="project" value="UniProtKB-EC"/>
</dbReference>
<evidence type="ECO:0000256" key="6">
    <source>
        <dbReference type="RuleBase" id="RU000417"/>
    </source>
</evidence>
<evidence type="ECO:0000256" key="5">
    <source>
        <dbReference type="RuleBase" id="RU000416"/>
    </source>
</evidence>
<dbReference type="Gene3D" id="3.90.120.10">
    <property type="entry name" value="DNA Methylase, subunit A, domain 2"/>
    <property type="match status" value="1"/>
</dbReference>
<comment type="similarity">
    <text evidence="4 5">Belongs to the class I-like SAM-binding methyltransferase superfamily. C5-methyltransferase family.</text>
</comment>
<dbReference type="PROSITE" id="PS51679">
    <property type="entry name" value="SAM_MT_C5"/>
    <property type="match status" value="1"/>
</dbReference>
<accession>A0A812LXZ1</accession>
<evidence type="ECO:0000313" key="7">
    <source>
        <dbReference type="EMBL" id="CAE7254416.1"/>
    </source>
</evidence>
<protein>
    <recommendedName>
        <fullName evidence="6">Cytosine-specific methyltransferase</fullName>
        <ecNumber evidence="6">2.1.1.37</ecNumber>
    </recommendedName>
</protein>
<comment type="caution">
    <text evidence="7">The sequence shown here is derived from an EMBL/GenBank/DDBJ whole genome shotgun (WGS) entry which is preliminary data.</text>
</comment>
<dbReference type="InterPro" id="IPR001525">
    <property type="entry name" value="C5_MeTfrase"/>
</dbReference>
<dbReference type="InterPro" id="IPR018117">
    <property type="entry name" value="C5_DNA_meth_AS"/>
</dbReference>
<dbReference type="PANTHER" id="PTHR46098">
    <property type="entry name" value="TRNA (CYTOSINE(38)-C(5))-METHYLTRANSFERASE"/>
    <property type="match status" value="1"/>
</dbReference>
<dbReference type="Proteomes" id="UP000649617">
    <property type="component" value="Unassembled WGS sequence"/>
</dbReference>
<evidence type="ECO:0000256" key="2">
    <source>
        <dbReference type="ARBA" id="ARBA00022679"/>
    </source>
</evidence>
<keyword evidence="3 4" id="KW-0949">S-adenosyl-L-methionine</keyword>
<keyword evidence="1 4" id="KW-0489">Methyltransferase</keyword>
<dbReference type="OrthoDB" id="417738at2759"/>
<dbReference type="Gene3D" id="3.40.50.150">
    <property type="entry name" value="Vaccinia Virus protein VP39"/>
    <property type="match status" value="1"/>
</dbReference>
<dbReference type="PRINTS" id="PR00105">
    <property type="entry name" value="C5METTRFRASE"/>
</dbReference>
<keyword evidence="8" id="KW-1185">Reference proteome</keyword>
<comment type="catalytic activity">
    <reaction evidence="6">
        <text>a 2'-deoxycytidine in DNA + S-adenosyl-L-methionine = a 5-methyl-2'-deoxycytidine in DNA + S-adenosyl-L-homocysteine + H(+)</text>
        <dbReference type="Rhea" id="RHEA:13681"/>
        <dbReference type="Rhea" id="RHEA-COMP:11369"/>
        <dbReference type="Rhea" id="RHEA-COMP:11370"/>
        <dbReference type="ChEBI" id="CHEBI:15378"/>
        <dbReference type="ChEBI" id="CHEBI:57856"/>
        <dbReference type="ChEBI" id="CHEBI:59789"/>
        <dbReference type="ChEBI" id="CHEBI:85452"/>
        <dbReference type="ChEBI" id="CHEBI:85454"/>
        <dbReference type="EC" id="2.1.1.37"/>
    </reaction>
</comment>
<dbReference type="CDD" id="cd00315">
    <property type="entry name" value="Cyt_C5_DNA_methylase"/>
    <property type="match status" value="1"/>
</dbReference>
<evidence type="ECO:0000256" key="3">
    <source>
        <dbReference type="ARBA" id="ARBA00022691"/>
    </source>
</evidence>
<dbReference type="Pfam" id="PF00145">
    <property type="entry name" value="DNA_methylase"/>
    <property type="match status" value="1"/>
</dbReference>
<dbReference type="AlphaFoldDB" id="A0A812LXZ1"/>
<dbReference type="SUPFAM" id="SSF53335">
    <property type="entry name" value="S-adenosyl-L-methionine-dependent methyltransferases"/>
    <property type="match status" value="1"/>
</dbReference>
<dbReference type="PROSITE" id="PS00094">
    <property type="entry name" value="C5_MTASE_1"/>
    <property type="match status" value="1"/>
</dbReference>
<dbReference type="InterPro" id="IPR029063">
    <property type="entry name" value="SAM-dependent_MTases_sf"/>
</dbReference>
<dbReference type="EMBL" id="CAJNIZ010007002">
    <property type="protein sequence ID" value="CAE7254416.1"/>
    <property type="molecule type" value="Genomic_DNA"/>
</dbReference>
<dbReference type="InterPro" id="IPR031303">
    <property type="entry name" value="C5_meth_CS"/>
</dbReference>
<dbReference type="EC" id="2.1.1.37" evidence="6"/>
<name>A0A812LXZ1_SYMPI</name>
<sequence>MWRTWKFCDGLLDRCCEGGSFTFAELFAGIGGFRIGLESIGGSCVFACEIEPFTRKLYTTNFGNQPAVAGDICEVHASDIPPHDILVAGFPCQPFSSLGTQPAFDDDRGLLFREIVRVLDAAKPCSFLLENVPGLLRCDEGKVLQTIKEELSEAGYDVLVETVNAKHFTAQARKRVFFIGFRRPSQCAEAFQIPELPDMCIRAEDVLQSEAEVRSSGLLEDYTLSDEQFLRLQDSSKWARRGGMTSTLAWGDKVCDTLVGHYGKTIRKGNSQLVPRPAPFKPRRFTPRECARLMGFPNSFKLTERNGEEPGMWFRALYKMFGNSVSPPVVAVLAGAILESSQQSSGEAGLCD</sequence>
<evidence type="ECO:0000256" key="1">
    <source>
        <dbReference type="ARBA" id="ARBA00022603"/>
    </source>
</evidence>
<feature type="active site" evidence="4">
    <location>
        <position position="92"/>
    </location>
</feature>
<evidence type="ECO:0000313" key="8">
    <source>
        <dbReference type="Proteomes" id="UP000649617"/>
    </source>
</evidence>
<keyword evidence="2 4" id="KW-0808">Transferase</keyword>
<dbReference type="PANTHER" id="PTHR46098:SF1">
    <property type="entry name" value="TRNA (CYTOSINE(38)-C(5))-METHYLTRANSFERASE"/>
    <property type="match status" value="1"/>
</dbReference>
<organism evidence="7 8">
    <name type="scientific">Symbiodinium pilosum</name>
    <name type="common">Dinoflagellate</name>
    <dbReference type="NCBI Taxonomy" id="2952"/>
    <lineage>
        <taxon>Eukaryota</taxon>
        <taxon>Sar</taxon>
        <taxon>Alveolata</taxon>
        <taxon>Dinophyceae</taxon>
        <taxon>Suessiales</taxon>
        <taxon>Symbiodiniaceae</taxon>
        <taxon>Symbiodinium</taxon>
    </lineage>
</organism>
<dbReference type="PROSITE" id="PS00095">
    <property type="entry name" value="C5_MTASE_2"/>
    <property type="match status" value="1"/>
</dbReference>
<evidence type="ECO:0000256" key="4">
    <source>
        <dbReference type="PROSITE-ProRule" id="PRU01016"/>
    </source>
</evidence>
<dbReference type="InterPro" id="IPR050750">
    <property type="entry name" value="C5-MTase"/>
</dbReference>
<dbReference type="GO" id="GO:0032259">
    <property type="term" value="P:methylation"/>
    <property type="evidence" value="ECO:0007669"/>
    <property type="project" value="UniProtKB-KW"/>
</dbReference>
<proteinExistence type="inferred from homology"/>
<dbReference type="NCBIfam" id="TIGR00675">
    <property type="entry name" value="dcm"/>
    <property type="match status" value="1"/>
</dbReference>
<reference evidence="7" key="1">
    <citation type="submission" date="2021-02" db="EMBL/GenBank/DDBJ databases">
        <authorList>
            <person name="Dougan E. K."/>
            <person name="Rhodes N."/>
            <person name="Thang M."/>
            <person name="Chan C."/>
        </authorList>
    </citation>
    <scope>NUCLEOTIDE SEQUENCE</scope>
</reference>
<gene>
    <name evidence="7" type="primary">dsaVM</name>
    <name evidence="7" type="ORF">SPIL2461_LOCUS5056</name>
</gene>